<protein>
    <submittedName>
        <fullName evidence="4">DnaJ-domain-containing protein</fullName>
    </submittedName>
</protein>
<dbReference type="SUPFAM" id="SSF46565">
    <property type="entry name" value="Chaperone J-domain"/>
    <property type="match status" value="1"/>
</dbReference>
<dbReference type="InterPro" id="IPR008971">
    <property type="entry name" value="HSP40/DnaJ_pept-bd"/>
</dbReference>
<evidence type="ECO:0000256" key="2">
    <source>
        <dbReference type="SAM" id="MobiDB-lite"/>
    </source>
</evidence>
<organism evidence="4 5">
    <name type="scientific">Cristinia sonorae</name>
    <dbReference type="NCBI Taxonomy" id="1940300"/>
    <lineage>
        <taxon>Eukaryota</taxon>
        <taxon>Fungi</taxon>
        <taxon>Dikarya</taxon>
        <taxon>Basidiomycota</taxon>
        <taxon>Agaricomycotina</taxon>
        <taxon>Agaricomycetes</taxon>
        <taxon>Agaricomycetidae</taxon>
        <taxon>Agaricales</taxon>
        <taxon>Pleurotineae</taxon>
        <taxon>Stephanosporaceae</taxon>
        <taxon>Cristinia</taxon>
    </lineage>
</organism>
<dbReference type="OrthoDB" id="10250354at2759"/>
<feature type="compositionally biased region" description="Basic and acidic residues" evidence="2">
    <location>
        <begin position="139"/>
        <end position="149"/>
    </location>
</feature>
<keyword evidence="1" id="KW-0143">Chaperone</keyword>
<proteinExistence type="predicted"/>
<dbReference type="CDD" id="cd06257">
    <property type="entry name" value="DnaJ"/>
    <property type="match status" value="1"/>
</dbReference>
<dbReference type="PANTHER" id="PTHR24078">
    <property type="entry name" value="DNAJ HOMOLOG SUBFAMILY C MEMBER"/>
    <property type="match status" value="1"/>
</dbReference>
<dbReference type="InterPro" id="IPR001623">
    <property type="entry name" value="DnaJ_domain"/>
</dbReference>
<dbReference type="PRINTS" id="PR00625">
    <property type="entry name" value="JDOMAIN"/>
</dbReference>
<comment type="caution">
    <text evidence="4">The sequence shown here is derived from an EMBL/GenBank/DDBJ whole genome shotgun (WGS) entry which is preliminary data.</text>
</comment>
<dbReference type="SUPFAM" id="SSF49493">
    <property type="entry name" value="HSP40/DnaJ peptide-binding domain"/>
    <property type="match status" value="1"/>
</dbReference>
<dbReference type="GO" id="GO:0006457">
    <property type="term" value="P:protein folding"/>
    <property type="evidence" value="ECO:0007669"/>
    <property type="project" value="InterPro"/>
</dbReference>
<name>A0A8K0XQD3_9AGAR</name>
<feature type="region of interest" description="Disordered" evidence="2">
    <location>
        <begin position="64"/>
        <end position="210"/>
    </location>
</feature>
<dbReference type="Proteomes" id="UP000813824">
    <property type="component" value="Unassembled WGS sequence"/>
</dbReference>
<accession>A0A8K0XQD3</accession>
<dbReference type="PANTHER" id="PTHR24078:SF553">
    <property type="entry name" value="DNAJ HOMOLOG SUBFAMILY B MEMBER 5"/>
    <property type="match status" value="1"/>
</dbReference>
<evidence type="ECO:0000313" key="5">
    <source>
        <dbReference type="Proteomes" id="UP000813824"/>
    </source>
</evidence>
<dbReference type="AlphaFoldDB" id="A0A8K0XQD3"/>
<feature type="domain" description="J" evidence="3">
    <location>
        <begin position="10"/>
        <end position="77"/>
    </location>
</feature>
<dbReference type="InterPro" id="IPR036869">
    <property type="entry name" value="J_dom_sf"/>
</dbReference>
<evidence type="ECO:0000259" key="3">
    <source>
        <dbReference type="PROSITE" id="PS50076"/>
    </source>
</evidence>
<feature type="compositionally biased region" description="Pro residues" evidence="2">
    <location>
        <begin position="79"/>
        <end position="89"/>
    </location>
</feature>
<dbReference type="Gene3D" id="1.10.287.110">
    <property type="entry name" value="DnaJ domain"/>
    <property type="match status" value="1"/>
</dbReference>
<gene>
    <name evidence="4" type="ORF">BXZ70DRAFT_139892</name>
</gene>
<reference evidence="4" key="1">
    <citation type="journal article" date="2021" name="New Phytol.">
        <title>Evolutionary innovations through gain and loss of genes in the ectomycorrhizal Boletales.</title>
        <authorList>
            <person name="Wu G."/>
            <person name="Miyauchi S."/>
            <person name="Morin E."/>
            <person name="Kuo A."/>
            <person name="Drula E."/>
            <person name="Varga T."/>
            <person name="Kohler A."/>
            <person name="Feng B."/>
            <person name="Cao Y."/>
            <person name="Lipzen A."/>
            <person name="Daum C."/>
            <person name="Hundley H."/>
            <person name="Pangilinan J."/>
            <person name="Johnson J."/>
            <person name="Barry K."/>
            <person name="LaButti K."/>
            <person name="Ng V."/>
            <person name="Ahrendt S."/>
            <person name="Min B."/>
            <person name="Choi I.G."/>
            <person name="Park H."/>
            <person name="Plett J.M."/>
            <person name="Magnuson J."/>
            <person name="Spatafora J.W."/>
            <person name="Nagy L.G."/>
            <person name="Henrissat B."/>
            <person name="Grigoriev I.V."/>
            <person name="Yang Z.L."/>
            <person name="Xu J."/>
            <person name="Martin F.M."/>
        </authorList>
    </citation>
    <scope>NUCLEOTIDE SEQUENCE</scope>
    <source>
        <strain evidence="4">KKN 215</strain>
    </source>
</reference>
<dbReference type="SMART" id="SM00271">
    <property type="entry name" value="DnaJ"/>
    <property type="match status" value="1"/>
</dbReference>
<dbReference type="GO" id="GO:0006413">
    <property type="term" value="P:translational initiation"/>
    <property type="evidence" value="ECO:0007669"/>
    <property type="project" value="TreeGrafter"/>
</dbReference>
<evidence type="ECO:0000256" key="1">
    <source>
        <dbReference type="ARBA" id="ARBA00023186"/>
    </source>
</evidence>
<dbReference type="InterPro" id="IPR002939">
    <property type="entry name" value="DnaJ_C"/>
</dbReference>
<keyword evidence="5" id="KW-1185">Reference proteome</keyword>
<dbReference type="Gene3D" id="2.60.260.20">
    <property type="entry name" value="Urease metallochaperone UreE, N-terminal domain"/>
    <property type="match status" value="2"/>
</dbReference>
<feature type="compositionally biased region" description="Low complexity" evidence="2">
    <location>
        <begin position="125"/>
        <end position="134"/>
    </location>
</feature>
<feature type="compositionally biased region" description="Low complexity" evidence="2">
    <location>
        <begin position="90"/>
        <end position="101"/>
    </location>
</feature>
<dbReference type="GO" id="GO:0051087">
    <property type="term" value="F:protein-folding chaperone binding"/>
    <property type="evidence" value="ECO:0007669"/>
    <property type="project" value="TreeGrafter"/>
</dbReference>
<dbReference type="GO" id="GO:0051082">
    <property type="term" value="F:unfolded protein binding"/>
    <property type="evidence" value="ECO:0007669"/>
    <property type="project" value="InterPro"/>
</dbReference>
<dbReference type="InterPro" id="IPR051339">
    <property type="entry name" value="DnaJ_subfamily_B"/>
</dbReference>
<evidence type="ECO:0000313" key="4">
    <source>
        <dbReference type="EMBL" id="KAH8100962.1"/>
    </source>
</evidence>
<dbReference type="PROSITE" id="PS50076">
    <property type="entry name" value="DNAJ_2"/>
    <property type="match status" value="1"/>
</dbReference>
<dbReference type="Pfam" id="PF00226">
    <property type="entry name" value="DnaJ"/>
    <property type="match status" value="1"/>
</dbReference>
<dbReference type="GO" id="GO:0005829">
    <property type="term" value="C:cytosol"/>
    <property type="evidence" value="ECO:0007669"/>
    <property type="project" value="TreeGrafter"/>
</dbReference>
<dbReference type="Pfam" id="PF01556">
    <property type="entry name" value="DnaJ_C"/>
    <property type="match status" value="1"/>
</dbReference>
<dbReference type="EMBL" id="JAEVFJ010000014">
    <property type="protein sequence ID" value="KAH8100962.1"/>
    <property type="molecule type" value="Genomic_DNA"/>
</dbReference>
<sequence>MPAPVASKKHLYEVLGLKDDASEDAIRVAYKKLALKWHPDRHQEDKEIAQEKFIEIKDAYTTLLESRKHSRRFKRSQPTPTPTSPPPTAPSTSSSHSSSPSTAPPPSAASSSKSESDKTHKARSSRSSEAKAGAVHPSNGEKKSTETKAHSSRFTPKPDLKHTKLPRAATPFSHLDSDSSSDEDDTNDHYPGHSKSHKGSHSSSNGKKYRPLEEDGYEFIDFGCPLQPLRAPSLKGSTKSGKSADSAQLSKDWIFPLPLSLNDLYHGASQHYRIIRTLRSGKTQTVKIDIKVLPGWHKGTRIRVPGVGNERKDGTFQDIVFVVEEQSHPQFSRSGNDLYVTVQVPWADNKSRPYSWSTMDSRLDDDGDPAVSESLKEDLAFVKGLNAEEYALPIPVSLVEGADGTRIVGAGMPIREKGEVVGKGDLVIRWEFIFPETEKAQQSRWQSLKKRAMNWKL</sequence>